<evidence type="ECO:0000256" key="3">
    <source>
        <dbReference type="ARBA" id="ARBA00022538"/>
    </source>
</evidence>
<evidence type="ECO:0000256" key="2">
    <source>
        <dbReference type="ARBA" id="ARBA00022448"/>
    </source>
</evidence>
<protein>
    <recommendedName>
        <fullName evidence="12">Inward rectifier potassium channel C-terminal domain-containing protein</fullName>
    </recommendedName>
</protein>
<proteinExistence type="inferred from homology"/>
<name>A0AAV8ZMR9_9CUCU</name>
<gene>
    <name evidence="13" type="ORF">NQ314_003816</name>
</gene>
<keyword evidence="5 11" id="KW-0851">Voltage-gated channel</keyword>
<keyword evidence="14" id="KW-1185">Reference proteome</keyword>
<keyword evidence="3 11" id="KW-0633">Potassium transport</keyword>
<keyword evidence="10 11" id="KW-0407">Ion channel</keyword>
<reference evidence="13" key="1">
    <citation type="journal article" date="2023" name="Insect Mol. Biol.">
        <title>Genome sequencing provides insights into the evolution of gene families encoding plant cell wall-degrading enzymes in longhorned beetles.</title>
        <authorList>
            <person name="Shin N.R."/>
            <person name="Okamura Y."/>
            <person name="Kirsch R."/>
            <person name="Pauchet Y."/>
        </authorList>
    </citation>
    <scope>NUCLEOTIDE SEQUENCE</scope>
    <source>
        <strain evidence="13">RBIC_L_NR</strain>
    </source>
</reference>
<dbReference type="AlphaFoldDB" id="A0AAV8ZMR9"/>
<dbReference type="PANTHER" id="PTHR11767">
    <property type="entry name" value="INWARD RECTIFIER POTASSIUM CHANNEL"/>
    <property type="match status" value="1"/>
</dbReference>
<dbReference type="EMBL" id="JANEYF010001112">
    <property type="protein sequence ID" value="KAJ8965968.1"/>
    <property type="molecule type" value="Genomic_DNA"/>
</dbReference>
<dbReference type="InterPro" id="IPR013518">
    <property type="entry name" value="K_chnl_inward-rec_Kir_cyto"/>
</dbReference>
<evidence type="ECO:0000256" key="8">
    <source>
        <dbReference type="ARBA" id="ARBA00023065"/>
    </source>
</evidence>
<organism evidence="13 14">
    <name type="scientific">Rhamnusium bicolor</name>
    <dbReference type="NCBI Taxonomy" id="1586634"/>
    <lineage>
        <taxon>Eukaryota</taxon>
        <taxon>Metazoa</taxon>
        <taxon>Ecdysozoa</taxon>
        <taxon>Arthropoda</taxon>
        <taxon>Hexapoda</taxon>
        <taxon>Insecta</taxon>
        <taxon>Pterygota</taxon>
        <taxon>Neoptera</taxon>
        <taxon>Endopterygota</taxon>
        <taxon>Coleoptera</taxon>
        <taxon>Polyphaga</taxon>
        <taxon>Cucujiformia</taxon>
        <taxon>Chrysomeloidea</taxon>
        <taxon>Cerambycidae</taxon>
        <taxon>Lepturinae</taxon>
        <taxon>Rhagiini</taxon>
        <taxon>Rhamnusium</taxon>
    </lineage>
</organism>
<evidence type="ECO:0000256" key="9">
    <source>
        <dbReference type="ARBA" id="ARBA00023136"/>
    </source>
</evidence>
<dbReference type="SUPFAM" id="SSF81296">
    <property type="entry name" value="E set domains"/>
    <property type="match status" value="1"/>
</dbReference>
<keyword evidence="4 11" id="KW-0812">Transmembrane</keyword>
<evidence type="ECO:0000313" key="14">
    <source>
        <dbReference type="Proteomes" id="UP001162156"/>
    </source>
</evidence>
<dbReference type="Gene3D" id="2.60.40.1400">
    <property type="entry name" value="G protein-activated inward rectifier potassium channel 1"/>
    <property type="match status" value="1"/>
</dbReference>
<dbReference type="GO" id="GO:0034702">
    <property type="term" value="C:monoatomic ion channel complex"/>
    <property type="evidence" value="ECO:0007669"/>
    <property type="project" value="UniProtKB-KW"/>
</dbReference>
<keyword evidence="2 11" id="KW-0813">Transport</keyword>
<sequence>MKFEIITRITGSSIQTGQLTRTQTSYLNKEIMWGHRFTPCLEYNETKSGYIVNRKAFNTTVPHDTPLCSAYMLHKLQKEFQISNRRNSLDNVYMPEINRIK</sequence>
<dbReference type="InterPro" id="IPR014756">
    <property type="entry name" value="Ig_E-set"/>
</dbReference>
<evidence type="ECO:0000313" key="13">
    <source>
        <dbReference type="EMBL" id="KAJ8965968.1"/>
    </source>
</evidence>
<evidence type="ECO:0000259" key="12">
    <source>
        <dbReference type="Pfam" id="PF17655"/>
    </source>
</evidence>
<dbReference type="GO" id="GO:0005242">
    <property type="term" value="F:inward rectifier potassium channel activity"/>
    <property type="evidence" value="ECO:0007669"/>
    <property type="project" value="InterPro"/>
</dbReference>
<evidence type="ECO:0000256" key="7">
    <source>
        <dbReference type="ARBA" id="ARBA00022989"/>
    </source>
</evidence>
<evidence type="ECO:0000256" key="6">
    <source>
        <dbReference type="ARBA" id="ARBA00022958"/>
    </source>
</evidence>
<keyword evidence="9" id="KW-0472">Membrane</keyword>
<evidence type="ECO:0000256" key="10">
    <source>
        <dbReference type="ARBA" id="ARBA00023303"/>
    </source>
</evidence>
<evidence type="ECO:0000256" key="4">
    <source>
        <dbReference type="ARBA" id="ARBA00022692"/>
    </source>
</evidence>
<dbReference type="PRINTS" id="PR01320">
    <property type="entry name" value="KIRCHANNEL"/>
</dbReference>
<comment type="caution">
    <text evidence="13">The sequence shown here is derived from an EMBL/GenBank/DDBJ whole genome shotgun (WGS) entry which is preliminary data.</text>
</comment>
<comment type="similarity">
    <text evidence="11">Belongs to the inward rectifier-type potassium channel (TC 1.A.2.1) family.</text>
</comment>
<dbReference type="InterPro" id="IPR041647">
    <property type="entry name" value="IRK_C"/>
</dbReference>
<evidence type="ECO:0000256" key="5">
    <source>
        <dbReference type="ARBA" id="ARBA00022882"/>
    </source>
</evidence>
<feature type="domain" description="Inward rectifier potassium channel C-terminal" evidence="12">
    <location>
        <begin position="2"/>
        <end position="75"/>
    </location>
</feature>
<keyword evidence="6 11" id="KW-0630">Potassium</keyword>
<accession>A0AAV8ZMR9</accession>
<comment type="subcellular location">
    <subcellularLocation>
        <location evidence="1 11">Membrane</location>
        <topology evidence="1 11">Multi-pass membrane protein</topology>
    </subcellularLocation>
</comment>
<evidence type="ECO:0000256" key="1">
    <source>
        <dbReference type="ARBA" id="ARBA00004141"/>
    </source>
</evidence>
<dbReference type="GO" id="GO:1990573">
    <property type="term" value="P:potassium ion import across plasma membrane"/>
    <property type="evidence" value="ECO:0007669"/>
    <property type="project" value="TreeGrafter"/>
</dbReference>
<dbReference type="Pfam" id="PF17655">
    <property type="entry name" value="IRK_C"/>
    <property type="match status" value="1"/>
</dbReference>
<dbReference type="InterPro" id="IPR016449">
    <property type="entry name" value="K_chnl_inward-rec_Kir"/>
</dbReference>
<dbReference type="PANTHER" id="PTHR11767:SF113">
    <property type="entry name" value="INWARDLY RECTIFYING POTASSIUM CHANNEL 2, ISOFORM D"/>
    <property type="match status" value="1"/>
</dbReference>
<keyword evidence="7" id="KW-1133">Transmembrane helix</keyword>
<keyword evidence="8 11" id="KW-0406">Ion transport</keyword>
<dbReference type="GO" id="GO:0034765">
    <property type="term" value="P:regulation of monoatomic ion transmembrane transport"/>
    <property type="evidence" value="ECO:0007669"/>
    <property type="project" value="TreeGrafter"/>
</dbReference>
<evidence type="ECO:0000256" key="11">
    <source>
        <dbReference type="RuleBase" id="RU003822"/>
    </source>
</evidence>
<dbReference type="GO" id="GO:0005886">
    <property type="term" value="C:plasma membrane"/>
    <property type="evidence" value="ECO:0007669"/>
    <property type="project" value="TreeGrafter"/>
</dbReference>
<dbReference type="Proteomes" id="UP001162156">
    <property type="component" value="Unassembled WGS sequence"/>
</dbReference>